<dbReference type="KEGG" id="tim:GMBLW1_24900"/>
<dbReference type="EMBL" id="LR593887">
    <property type="protein sequence ID" value="VTR98502.1"/>
    <property type="molecule type" value="Genomic_DNA"/>
</dbReference>
<keyword evidence="3" id="KW-1185">Reference proteome</keyword>
<dbReference type="Proteomes" id="UP000464378">
    <property type="component" value="Chromosome"/>
</dbReference>
<dbReference type="EMBL" id="LR586016">
    <property type="protein sequence ID" value="VIP01470.1"/>
    <property type="molecule type" value="Genomic_DNA"/>
</dbReference>
<name>A0A6C2YIV6_9BACT</name>
<feature type="compositionally biased region" description="Basic and acidic residues" evidence="1">
    <location>
        <begin position="116"/>
        <end position="125"/>
    </location>
</feature>
<evidence type="ECO:0000313" key="2">
    <source>
        <dbReference type="EMBL" id="VIP01470.1"/>
    </source>
</evidence>
<evidence type="ECO:0000256" key="1">
    <source>
        <dbReference type="SAM" id="MobiDB-lite"/>
    </source>
</evidence>
<gene>
    <name evidence="2" type="ORF">GMBLW1_24900</name>
</gene>
<feature type="compositionally biased region" description="Basic and acidic residues" evidence="1">
    <location>
        <begin position="50"/>
        <end position="69"/>
    </location>
</feature>
<proteinExistence type="predicted"/>
<feature type="compositionally biased region" description="Pro residues" evidence="1">
    <location>
        <begin position="76"/>
        <end position="87"/>
    </location>
</feature>
<reference evidence="2" key="1">
    <citation type="submission" date="2019-04" db="EMBL/GenBank/DDBJ databases">
        <authorList>
            <consortium name="Science for Life Laboratories"/>
        </authorList>
    </citation>
    <scope>NUCLEOTIDE SEQUENCE</scope>
    <source>
        <strain evidence="2">MBLW1</strain>
    </source>
</reference>
<evidence type="ECO:0000313" key="3">
    <source>
        <dbReference type="Proteomes" id="UP000464378"/>
    </source>
</evidence>
<dbReference type="AlphaFoldDB" id="A0A6C2YIV6"/>
<dbReference type="InParanoid" id="A0A6C2YIV6"/>
<organism evidence="2">
    <name type="scientific">Tuwongella immobilis</name>
    <dbReference type="NCBI Taxonomy" id="692036"/>
    <lineage>
        <taxon>Bacteria</taxon>
        <taxon>Pseudomonadati</taxon>
        <taxon>Planctomycetota</taxon>
        <taxon>Planctomycetia</taxon>
        <taxon>Gemmatales</taxon>
        <taxon>Gemmataceae</taxon>
        <taxon>Tuwongella</taxon>
    </lineage>
</organism>
<sequence length="252" mass="26492">MEIKLLVGIIFLVIWVVSNLIRNQQEETKPQPTRRPPVPPTGGGRGPKPQTKDIEAFLKEIDRVRRGGKPETTATVPPPAAPAPVKPTPRANPASAPAAQPKSRQSTSGNSAGSKTRSEDTDPAKPKPKPKPKPVEPPSVRPVSMAELEDLPPPPVPAVRTVEERFNDRMASGEATLAGTSAAAMPPSPITASTPGSGTPQSTALRSGVAIEGSVAAMIKTLLQSRQSVPAAVVLQEILGEPRCRKSIRPQG</sequence>
<feature type="region of interest" description="Disordered" evidence="1">
    <location>
        <begin position="178"/>
        <end position="204"/>
    </location>
</feature>
<dbReference type="RefSeq" id="WP_162656674.1">
    <property type="nucleotide sequence ID" value="NZ_LR593887.1"/>
</dbReference>
<feature type="region of interest" description="Disordered" evidence="1">
    <location>
        <begin position="24"/>
        <end position="164"/>
    </location>
</feature>
<accession>A0A6C2YIV6</accession>
<feature type="compositionally biased region" description="Polar residues" evidence="1">
    <location>
        <begin position="102"/>
        <end position="115"/>
    </location>
</feature>
<protein>
    <submittedName>
        <fullName evidence="2">Uncharacterized protein</fullName>
    </submittedName>
</protein>
<feature type="compositionally biased region" description="Polar residues" evidence="1">
    <location>
        <begin position="190"/>
        <end position="204"/>
    </location>
</feature>